<dbReference type="InterPro" id="IPR013783">
    <property type="entry name" value="Ig-like_fold"/>
</dbReference>
<proteinExistence type="predicted"/>
<organism evidence="1 2">
    <name type="scientific">Alistipes finegoldii</name>
    <dbReference type="NCBI Taxonomy" id="214856"/>
    <lineage>
        <taxon>Bacteria</taxon>
        <taxon>Pseudomonadati</taxon>
        <taxon>Bacteroidota</taxon>
        <taxon>Bacteroidia</taxon>
        <taxon>Bacteroidales</taxon>
        <taxon>Rikenellaceae</taxon>
        <taxon>Alistipes</taxon>
    </lineage>
</organism>
<dbReference type="Proteomes" id="UP001055105">
    <property type="component" value="Unassembled WGS sequence"/>
</dbReference>
<protein>
    <recommendedName>
        <fullName evidence="3">DUF1573 domain-containing protein</fullName>
    </recommendedName>
</protein>
<dbReference type="PROSITE" id="PS51257">
    <property type="entry name" value="PROKAR_LIPOPROTEIN"/>
    <property type="match status" value="1"/>
</dbReference>
<evidence type="ECO:0000313" key="2">
    <source>
        <dbReference type="Proteomes" id="UP001055105"/>
    </source>
</evidence>
<sequence>MIRTFLLIACLLTSVACRQRGGTPADANIVANAGNHSAETIRPDTVARPPLAFGHETWDFGTIPETGGPVVHVFRFTNSGTKPVVVERVGVTCGCMKPTFSQAPVLPGGSGEIGIAYDPADRPGAFDKAVYVYTDGSRMMPLRIRGSVAARPETAADRFPVEFGGGIRLSVKEVNFRMVEQRHDRRLTLRCLNTSPYEVRLRVEFAEPLPFLRAEAPAVLAPGAEGEIAFICDLSAAEVWGTFVDSCYLTVSGRRLEGAVVVRGTGIGDLAELREMPRGKRPQAEIAESLLDFGTCAADGTAECRFTLENKGGSPLRIHAVKYPAGVTGQITAGEEIAAGGSKTFVLRVDGRTAGCGNYFAHVELLVSDALSPLCDLRVRGRFE</sequence>
<dbReference type="EMBL" id="BQOL01000001">
    <property type="protein sequence ID" value="GKI18888.1"/>
    <property type="molecule type" value="Genomic_DNA"/>
</dbReference>
<name>A0AA37KRG9_9BACT</name>
<dbReference type="Gene3D" id="2.60.40.10">
    <property type="entry name" value="Immunoglobulins"/>
    <property type="match status" value="2"/>
</dbReference>
<evidence type="ECO:0008006" key="3">
    <source>
        <dbReference type="Google" id="ProtNLM"/>
    </source>
</evidence>
<comment type="caution">
    <text evidence="1">The sequence shown here is derived from an EMBL/GenBank/DDBJ whole genome shotgun (WGS) entry which is preliminary data.</text>
</comment>
<dbReference type="Pfam" id="PF07610">
    <property type="entry name" value="DUF1573"/>
    <property type="match status" value="1"/>
</dbReference>
<dbReference type="AlphaFoldDB" id="A0AA37KRG9"/>
<accession>A0AA37KRG9</accession>
<dbReference type="InterPro" id="IPR011467">
    <property type="entry name" value="DUF1573"/>
</dbReference>
<dbReference type="PANTHER" id="PTHR37833">
    <property type="entry name" value="LIPOPROTEIN-RELATED"/>
    <property type="match status" value="1"/>
</dbReference>
<gene>
    <name evidence="1" type="ORF">CE91St16_17960</name>
</gene>
<evidence type="ECO:0000313" key="1">
    <source>
        <dbReference type="EMBL" id="GKI18888.1"/>
    </source>
</evidence>
<dbReference type="PANTHER" id="PTHR37833:SF1">
    <property type="entry name" value="SIGNAL PEPTIDE PROTEIN"/>
    <property type="match status" value="1"/>
</dbReference>
<dbReference type="RefSeq" id="WP_244076475.1">
    <property type="nucleotide sequence ID" value="NZ_BQOL01000001.1"/>
</dbReference>
<reference evidence="1" key="1">
    <citation type="submission" date="2022-01" db="EMBL/GenBank/DDBJ databases">
        <title>Novel bile acid biosynthetic pathways are enriched in the microbiome of centenarians.</title>
        <authorList>
            <person name="Sato Y."/>
            <person name="Atarashi K."/>
            <person name="Plichta R.D."/>
            <person name="Arai Y."/>
            <person name="Sasajima S."/>
            <person name="Kearney M.S."/>
            <person name="Suda W."/>
            <person name="Takeshita K."/>
            <person name="Sasaki T."/>
            <person name="Okamoto S."/>
            <person name="Skelly N.A."/>
            <person name="Okamura Y."/>
            <person name="Vlamakis H."/>
            <person name="Li Y."/>
            <person name="Tanoue T."/>
            <person name="Takei H."/>
            <person name="Nittono H."/>
            <person name="Narushima S."/>
            <person name="Irie J."/>
            <person name="Itoh H."/>
            <person name="Moriya K."/>
            <person name="Sugiura Y."/>
            <person name="Suematsu M."/>
            <person name="Moritoki N."/>
            <person name="Shibata S."/>
            <person name="Littman R.D."/>
            <person name="Fischbach A.M."/>
            <person name="Uwamino Y."/>
            <person name="Inoue T."/>
            <person name="Honda A."/>
            <person name="Hattori M."/>
            <person name="Murai T."/>
            <person name="Xavier J.R."/>
            <person name="Hirose N."/>
            <person name="Honda K."/>
        </authorList>
    </citation>
    <scope>NUCLEOTIDE SEQUENCE</scope>
    <source>
        <strain evidence="1">CE91-St16</strain>
    </source>
</reference>